<dbReference type="EMBL" id="JANCMU010000001">
    <property type="protein sequence ID" value="MDG4944961.1"/>
    <property type="molecule type" value="Genomic_DNA"/>
</dbReference>
<feature type="transmembrane region" description="Helical" evidence="1">
    <location>
        <begin position="35"/>
        <end position="54"/>
    </location>
</feature>
<organism evidence="2 3">
    <name type="scientific">Profundicola chukchiensis</name>
    <dbReference type="NCBI Taxonomy" id="2961959"/>
    <lineage>
        <taxon>Bacteria</taxon>
        <taxon>Pseudomonadati</taxon>
        <taxon>Bacteroidota</taxon>
        <taxon>Flavobacteriia</taxon>
        <taxon>Flavobacteriales</taxon>
        <taxon>Weeksellaceae</taxon>
        <taxon>Profundicola</taxon>
    </lineage>
</organism>
<comment type="caution">
    <text evidence="2">The sequence shown here is derived from an EMBL/GenBank/DDBJ whole genome shotgun (WGS) entry which is preliminary data.</text>
</comment>
<sequence length="68" mass="7811">MKKLNWPFFAFSFVVAVVVMYIVMIRQDGATQEQALMNAFGGGVGMVIGLFIYYKYIKKDDDNYDLND</sequence>
<keyword evidence="1" id="KW-0472">Membrane</keyword>
<dbReference type="RefSeq" id="WP_304416427.1">
    <property type="nucleotide sequence ID" value="NZ_JANAIE010000002.1"/>
</dbReference>
<gene>
    <name evidence="2" type="ORF">NMK71_00900</name>
</gene>
<keyword evidence="3" id="KW-1185">Reference proteome</keyword>
<protein>
    <submittedName>
        <fullName evidence="2">Uncharacterized protein</fullName>
    </submittedName>
</protein>
<evidence type="ECO:0000313" key="2">
    <source>
        <dbReference type="EMBL" id="MDG4944961.1"/>
    </source>
</evidence>
<evidence type="ECO:0000313" key="3">
    <source>
        <dbReference type="Proteomes" id="UP001152599"/>
    </source>
</evidence>
<keyword evidence="1" id="KW-0812">Transmembrane</keyword>
<dbReference type="Proteomes" id="UP001152599">
    <property type="component" value="Unassembled WGS sequence"/>
</dbReference>
<accession>A0A9X4MU53</accession>
<reference evidence="2" key="1">
    <citation type="submission" date="2022-07" db="EMBL/GenBank/DDBJ databases">
        <title>Description and genome-wide analysis of Profundicola chukchiensis gen. nov., sp. nov., marine bacteria isolated from bottom sediments of the Chukchi Sea.</title>
        <authorList>
            <person name="Romanenko L."/>
            <person name="Otstavnykh N."/>
            <person name="Kurilenko V."/>
            <person name="Eremeev V."/>
            <person name="Velansky P."/>
            <person name="Mikhailov V."/>
            <person name="Isaeva M."/>
        </authorList>
    </citation>
    <scope>NUCLEOTIDE SEQUENCE</scope>
    <source>
        <strain evidence="2">KMM 9713</strain>
    </source>
</reference>
<evidence type="ECO:0000256" key="1">
    <source>
        <dbReference type="SAM" id="Phobius"/>
    </source>
</evidence>
<name>A0A9X4MU53_9FLAO</name>
<dbReference type="AlphaFoldDB" id="A0A9X4MU53"/>
<keyword evidence="1" id="KW-1133">Transmembrane helix</keyword>
<feature type="transmembrane region" description="Helical" evidence="1">
    <location>
        <begin position="6"/>
        <end position="23"/>
    </location>
</feature>
<proteinExistence type="predicted"/>